<keyword evidence="3" id="KW-1185">Reference proteome</keyword>
<protein>
    <submittedName>
        <fullName evidence="2">Uncharacterized protein</fullName>
    </submittedName>
</protein>
<evidence type="ECO:0000313" key="3">
    <source>
        <dbReference type="Proteomes" id="UP000480185"/>
    </source>
</evidence>
<dbReference type="RefSeq" id="WP_153728677.1">
    <property type="nucleotide sequence ID" value="NZ_WJNH01000006.1"/>
</dbReference>
<dbReference type="Proteomes" id="UP000480185">
    <property type="component" value="Unassembled WGS sequence"/>
</dbReference>
<accession>A0A6G1X745</accession>
<gene>
    <name evidence="2" type="ORF">GH754_10650</name>
</gene>
<dbReference type="AlphaFoldDB" id="A0A6G1X745"/>
<evidence type="ECO:0000313" key="2">
    <source>
        <dbReference type="EMBL" id="MRG86767.1"/>
    </source>
</evidence>
<evidence type="ECO:0000256" key="1">
    <source>
        <dbReference type="SAM" id="Coils"/>
    </source>
</evidence>
<name>A0A6G1X745_9BACI</name>
<proteinExistence type="predicted"/>
<dbReference type="InterPro" id="IPR046208">
    <property type="entry name" value="DUF6241"/>
</dbReference>
<comment type="caution">
    <text evidence="2">The sequence shown here is derived from an EMBL/GenBank/DDBJ whole genome shotgun (WGS) entry which is preliminary data.</text>
</comment>
<dbReference type="OrthoDB" id="1932566at2"/>
<keyword evidence="1" id="KW-0175">Coiled coil</keyword>
<reference evidence="2 3" key="1">
    <citation type="submission" date="2019-11" db="EMBL/GenBank/DDBJ databases">
        <authorList>
            <person name="Li J."/>
        </authorList>
    </citation>
    <scope>NUCLEOTIDE SEQUENCE [LARGE SCALE GENOMIC DNA]</scope>
    <source>
        <strain evidence="2 3">J4</strain>
    </source>
</reference>
<organism evidence="2 3">
    <name type="scientific">Salinibacillus xinjiangensis</name>
    <dbReference type="NCBI Taxonomy" id="1229268"/>
    <lineage>
        <taxon>Bacteria</taxon>
        <taxon>Bacillati</taxon>
        <taxon>Bacillota</taxon>
        <taxon>Bacilli</taxon>
        <taxon>Bacillales</taxon>
        <taxon>Bacillaceae</taxon>
        <taxon>Salinibacillus</taxon>
    </lineage>
</organism>
<dbReference type="Pfam" id="PF19754">
    <property type="entry name" value="DUF6241"/>
    <property type="match status" value="1"/>
</dbReference>
<feature type="coiled-coil region" evidence="1">
    <location>
        <begin position="50"/>
        <end position="81"/>
    </location>
</feature>
<sequence length="187" mass="21519">MKKILVITFSIIATIAICFFSVQYIIGALSGLNESATENGRTIVTKKSQALQAEEKRIEDKARLQEALDQINEDYLQLKLDESPSEMKVIDVLHEMVHQKVKAEKKWGQIPMHPKTIEQVNKVIEQGNFERKTELLDMVEKWEDGNFSTADEDHNFLWSIKEGNVGKAYGILSLQEEIKYIHDHFID</sequence>
<dbReference type="EMBL" id="WJNH01000006">
    <property type="protein sequence ID" value="MRG86767.1"/>
    <property type="molecule type" value="Genomic_DNA"/>
</dbReference>